<accession>A0A1M4YY43</accession>
<gene>
    <name evidence="1" type="ORF">SAMN02745148_01792</name>
</gene>
<dbReference type="EMBL" id="FQUJ01000007">
    <property type="protein sequence ID" value="SHF10721.1"/>
    <property type="molecule type" value="Genomic_DNA"/>
</dbReference>
<evidence type="ECO:0000313" key="2">
    <source>
        <dbReference type="Proteomes" id="UP000184346"/>
    </source>
</evidence>
<reference evidence="1 2" key="1">
    <citation type="submission" date="2016-11" db="EMBL/GenBank/DDBJ databases">
        <authorList>
            <person name="Jaros S."/>
            <person name="Januszkiewicz K."/>
            <person name="Wedrychowicz H."/>
        </authorList>
    </citation>
    <scope>NUCLEOTIDE SEQUENCE [LARGE SCALE GENOMIC DNA]</scope>
    <source>
        <strain evidence="1 2">DSM 19980</strain>
    </source>
</reference>
<proteinExistence type="predicted"/>
<keyword evidence="1" id="KW-0969">Cilium</keyword>
<protein>
    <submittedName>
        <fullName evidence="1">Flagellar protein FlaG</fullName>
    </submittedName>
</protein>
<keyword evidence="1" id="KW-0282">Flagellum</keyword>
<dbReference type="PANTHER" id="PTHR37166:SF1">
    <property type="entry name" value="PROTEIN FLAG"/>
    <property type="match status" value="1"/>
</dbReference>
<keyword evidence="2" id="KW-1185">Reference proteome</keyword>
<organism evidence="1 2">
    <name type="scientific">Modicisalibacter ilicicola DSM 19980</name>
    <dbReference type="NCBI Taxonomy" id="1121942"/>
    <lineage>
        <taxon>Bacteria</taxon>
        <taxon>Pseudomonadati</taxon>
        <taxon>Pseudomonadota</taxon>
        <taxon>Gammaproteobacteria</taxon>
        <taxon>Oceanospirillales</taxon>
        <taxon>Halomonadaceae</taxon>
        <taxon>Modicisalibacter</taxon>
    </lineage>
</organism>
<dbReference type="InterPro" id="IPR005186">
    <property type="entry name" value="FlaG"/>
</dbReference>
<dbReference type="InterPro" id="IPR035924">
    <property type="entry name" value="FlaG-like_sf"/>
</dbReference>
<keyword evidence="1" id="KW-0966">Cell projection</keyword>
<dbReference type="Pfam" id="PF03646">
    <property type="entry name" value="FlaG"/>
    <property type="match status" value="1"/>
</dbReference>
<dbReference type="PANTHER" id="PTHR37166">
    <property type="entry name" value="PROTEIN FLAG"/>
    <property type="match status" value="1"/>
</dbReference>
<dbReference type="Gene3D" id="3.30.160.170">
    <property type="entry name" value="FlaG-like"/>
    <property type="match status" value="1"/>
</dbReference>
<dbReference type="Proteomes" id="UP000184346">
    <property type="component" value="Unassembled WGS sequence"/>
</dbReference>
<evidence type="ECO:0000313" key="1">
    <source>
        <dbReference type="EMBL" id="SHF10721.1"/>
    </source>
</evidence>
<dbReference type="SUPFAM" id="SSF160214">
    <property type="entry name" value="FlaG-like"/>
    <property type="match status" value="1"/>
</dbReference>
<dbReference type="RefSeq" id="WP_072821928.1">
    <property type="nucleotide sequence ID" value="NZ_FQUJ01000007.1"/>
</dbReference>
<dbReference type="AlphaFoldDB" id="A0A1M4YY43"/>
<dbReference type="STRING" id="1121942.SAMN02745148_01792"/>
<dbReference type="OrthoDB" id="5741693at2"/>
<sequence length="124" mass="13927">MMPPVYDISPIGSTSVTANLTPRQRLESVLSHLPAPSSRIMEQQGVDALAAPDDTDLVKPLERVNEVMRGYGIEFDLQRHEGRVVTRIVDRESGELIRQIPSEEVLRIAESLEQLQGRLIRLEV</sequence>
<name>A0A1M4YY43_9GAMM</name>